<proteinExistence type="predicted"/>
<organism evidence="1">
    <name type="scientific">Trepomonas sp. PC1</name>
    <dbReference type="NCBI Taxonomy" id="1076344"/>
    <lineage>
        <taxon>Eukaryota</taxon>
        <taxon>Metamonada</taxon>
        <taxon>Diplomonadida</taxon>
        <taxon>Hexamitidae</taxon>
        <taxon>Hexamitinae</taxon>
        <taxon>Trepomonas</taxon>
    </lineage>
</organism>
<evidence type="ECO:0000313" key="1">
    <source>
        <dbReference type="EMBL" id="JAP96148.1"/>
    </source>
</evidence>
<protein>
    <submittedName>
        <fullName evidence="1">Uncharacterized protein</fullName>
    </submittedName>
</protein>
<gene>
    <name evidence="1" type="ORF">TPC1_10612</name>
</gene>
<sequence>VQQAAIQALEGVSFYPPGKKLCLLSGAVQQLDELIQCTESDLTPLVECLSNLLNTKLVKQIQVNEVPLIKTLKCSVRLFQFLKDAKNVKQSRCACSALF</sequence>
<feature type="non-terminal residue" evidence="1">
    <location>
        <position position="99"/>
    </location>
</feature>
<feature type="non-terminal residue" evidence="1">
    <location>
        <position position="1"/>
    </location>
</feature>
<reference evidence="1" key="1">
    <citation type="submission" date="2015-07" db="EMBL/GenBank/DDBJ databases">
        <title>Adaptation to a free-living lifestyle via gene acquisitions in the diplomonad Trepomonas sp. PC1.</title>
        <authorList>
            <person name="Xu F."/>
            <person name="Jerlstrom-Hultqvist J."/>
            <person name="Kolisko M."/>
            <person name="Simpson A.G.B."/>
            <person name="Roger A.J."/>
            <person name="Svard S.G."/>
            <person name="Andersson J.O."/>
        </authorList>
    </citation>
    <scope>NUCLEOTIDE SEQUENCE</scope>
    <source>
        <strain evidence="1">PC1</strain>
    </source>
</reference>
<accession>A0A146KJ15</accession>
<dbReference type="EMBL" id="GDID01000458">
    <property type="protein sequence ID" value="JAP96148.1"/>
    <property type="molecule type" value="Transcribed_RNA"/>
</dbReference>
<dbReference type="AlphaFoldDB" id="A0A146KJ15"/>
<name>A0A146KJ15_9EUKA</name>